<evidence type="ECO:0000256" key="5">
    <source>
        <dbReference type="ARBA" id="ARBA00023235"/>
    </source>
</evidence>
<dbReference type="PANTHER" id="PTHR11931">
    <property type="entry name" value="PHOSPHOGLYCERATE MUTASE"/>
    <property type="match status" value="1"/>
</dbReference>
<dbReference type="Proteomes" id="UP001497600">
    <property type="component" value="Chromosome E"/>
</dbReference>
<dbReference type="Pfam" id="PF00300">
    <property type="entry name" value="His_Phos_1"/>
    <property type="match status" value="1"/>
</dbReference>
<dbReference type="EC" id="5.4.2.11" evidence="6"/>
<dbReference type="Gene3D" id="3.40.50.1240">
    <property type="entry name" value="Phosphoglycerate mutase-like"/>
    <property type="match status" value="1"/>
</dbReference>
<protein>
    <recommendedName>
        <fullName evidence="6">Phosphoglycerate mutase</fullName>
        <ecNumber evidence="6">5.4.2.11</ecNumber>
    </recommendedName>
</protein>
<comment type="similarity">
    <text evidence="3 6">Belongs to the phosphoglycerate mutase family. BPG-dependent PGAM subfamily.</text>
</comment>
<dbReference type="SUPFAM" id="SSF53254">
    <property type="entry name" value="Phosphoglycerate mutase-like"/>
    <property type="match status" value="1"/>
</dbReference>
<gene>
    <name evidence="7" type="primary">GPM1</name>
    <name evidence="7" type="ORF">CAAN4_E08548</name>
</gene>
<dbReference type="InterPro" id="IPR005952">
    <property type="entry name" value="Phosphogly_mut1"/>
</dbReference>
<comment type="catalytic activity">
    <reaction evidence="1 6">
        <text>(2R)-2-phosphoglycerate = (2R)-3-phosphoglycerate</text>
        <dbReference type="Rhea" id="RHEA:15901"/>
        <dbReference type="ChEBI" id="CHEBI:58272"/>
        <dbReference type="ChEBI" id="CHEBI:58289"/>
        <dbReference type="EC" id="5.4.2.11"/>
    </reaction>
</comment>
<dbReference type="PROSITE" id="PS00175">
    <property type="entry name" value="PG_MUTASE"/>
    <property type="match status" value="1"/>
</dbReference>
<sequence length="248" mass="28518">MTIHKIIILRHGESEWNHANKFCGWIDVSLSEKGKQEAERAGELILQSGLKPIAMYTSKLTRSNQTGNIILEKIHRLWCDSTKSWRLNERHYGAFQGRDKTEVFKELGKEKYDYIRRDYDGKPPPVLGTDPCIDDRYDSGIDLPKAESLRLVSERFLPYFEEEILKKNWAQCHDDKAILIVTHGSIVRSLIKKLTNVSDADISKINIPTGIPIVFELDDNHEVIRDYYYLDPEAAKQGISKVSKEGQT</sequence>
<dbReference type="HAMAP" id="MF_01039">
    <property type="entry name" value="PGAM_GpmA"/>
    <property type="match status" value="1"/>
</dbReference>
<dbReference type="NCBIfam" id="TIGR01258">
    <property type="entry name" value="pgm_1"/>
    <property type="match status" value="1"/>
</dbReference>
<evidence type="ECO:0000313" key="8">
    <source>
        <dbReference type="Proteomes" id="UP001497600"/>
    </source>
</evidence>
<dbReference type="InterPro" id="IPR013078">
    <property type="entry name" value="His_Pase_superF_clade-1"/>
</dbReference>
<evidence type="ECO:0000256" key="6">
    <source>
        <dbReference type="RuleBase" id="RU004511"/>
    </source>
</evidence>
<accession>A0ABP0ECT9</accession>
<dbReference type="CDD" id="cd07067">
    <property type="entry name" value="HP_PGM_like"/>
    <property type="match status" value="1"/>
</dbReference>
<dbReference type="InterPro" id="IPR029033">
    <property type="entry name" value="His_PPase_superfam"/>
</dbReference>
<evidence type="ECO:0000256" key="4">
    <source>
        <dbReference type="ARBA" id="ARBA00023152"/>
    </source>
</evidence>
<reference evidence="7 8" key="1">
    <citation type="submission" date="2024-01" db="EMBL/GenBank/DDBJ databases">
        <authorList>
            <consortium name="Genoscope - CEA"/>
            <person name="William W."/>
        </authorList>
    </citation>
    <scope>NUCLEOTIDE SEQUENCE [LARGE SCALE GENOMIC DNA]</scope>
    <source>
        <strain evidence="7 8">29B2s-10</strain>
    </source>
</reference>
<evidence type="ECO:0000256" key="1">
    <source>
        <dbReference type="ARBA" id="ARBA00000380"/>
    </source>
</evidence>
<evidence type="ECO:0000313" key="7">
    <source>
        <dbReference type="EMBL" id="CAK7908070.1"/>
    </source>
</evidence>
<comment type="pathway">
    <text evidence="2 6">Carbohydrate degradation; glycolysis; pyruvate from D-glyceraldehyde 3-phosphate: step 3/5.</text>
</comment>
<keyword evidence="4 6" id="KW-0324">Glycolysis</keyword>
<dbReference type="PIRSF" id="PIRSF000709">
    <property type="entry name" value="6PFK_2-Ptase"/>
    <property type="match status" value="1"/>
</dbReference>
<dbReference type="InterPro" id="IPR001345">
    <property type="entry name" value="PG/BPGM_mutase_AS"/>
</dbReference>
<dbReference type="EMBL" id="OZ004257">
    <property type="protein sequence ID" value="CAK7908070.1"/>
    <property type="molecule type" value="Genomic_DNA"/>
</dbReference>
<name>A0ABP0ECT9_9ASCO</name>
<organism evidence="7 8">
    <name type="scientific">[Candida] anglica</name>
    <dbReference type="NCBI Taxonomy" id="148631"/>
    <lineage>
        <taxon>Eukaryota</taxon>
        <taxon>Fungi</taxon>
        <taxon>Dikarya</taxon>
        <taxon>Ascomycota</taxon>
        <taxon>Saccharomycotina</taxon>
        <taxon>Pichiomycetes</taxon>
        <taxon>Debaryomycetaceae</taxon>
        <taxon>Kurtzmaniella</taxon>
    </lineage>
</organism>
<evidence type="ECO:0000256" key="2">
    <source>
        <dbReference type="ARBA" id="ARBA00004798"/>
    </source>
</evidence>
<evidence type="ECO:0000256" key="3">
    <source>
        <dbReference type="ARBA" id="ARBA00006717"/>
    </source>
</evidence>
<proteinExistence type="inferred from homology"/>
<dbReference type="SMART" id="SM00855">
    <property type="entry name" value="PGAM"/>
    <property type="match status" value="1"/>
</dbReference>
<keyword evidence="8" id="KW-1185">Reference proteome</keyword>
<keyword evidence="5 6" id="KW-0413">Isomerase</keyword>